<feature type="compositionally biased region" description="Basic and acidic residues" evidence="1">
    <location>
        <begin position="24"/>
        <end position="33"/>
    </location>
</feature>
<dbReference type="RefSeq" id="WP_386270626.1">
    <property type="nucleotide sequence ID" value="NZ_JBHSIJ010000002.1"/>
</dbReference>
<accession>A0ABW2SU64</accession>
<evidence type="ECO:0000313" key="2">
    <source>
        <dbReference type="EMBL" id="MFC7599805.1"/>
    </source>
</evidence>
<protein>
    <submittedName>
        <fullName evidence="2">Uncharacterized protein</fullName>
    </submittedName>
</protein>
<keyword evidence="3" id="KW-1185">Reference proteome</keyword>
<organism evidence="2 3">
    <name type="scientific">Streptosporangium amethystogenes subsp. fukuiense</name>
    <dbReference type="NCBI Taxonomy" id="698418"/>
    <lineage>
        <taxon>Bacteria</taxon>
        <taxon>Bacillati</taxon>
        <taxon>Actinomycetota</taxon>
        <taxon>Actinomycetes</taxon>
        <taxon>Streptosporangiales</taxon>
        <taxon>Streptosporangiaceae</taxon>
        <taxon>Streptosporangium</taxon>
    </lineage>
</organism>
<dbReference type="Proteomes" id="UP001596514">
    <property type="component" value="Unassembled WGS sequence"/>
</dbReference>
<dbReference type="EMBL" id="JBHTEE010000001">
    <property type="protein sequence ID" value="MFC7599805.1"/>
    <property type="molecule type" value="Genomic_DNA"/>
</dbReference>
<feature type="region of interest" description="Disordered" evidence="1">
    <location>
        <begin position="1"/>
        <end position="64"/>
    </location>
</feature>
<gene>
    <name evidence="2" type="ORF">ACFQVD_06765</name>
</gene>
<sequence length="99" mass="10746">MRADDRGDSGDEEDAAELGAAFHDPVRFGRLVERQPGVQSGAQSPLDPQAGVEGARRAPGRRRPPVYRFWHGHTSALIAARRPDLDGELLAHILLGSLQ</sequence>
<comment type="caution">
    <text evidence="2">The sequence shown here is derived from an EMBL/GenBank/DDBJ whole genome shotgun (WGS) entry which is preliminary data.</text>
</comment>
<name>A0ABW2SU64_9ACTN</name>
<evidence type="ECO:0000313" key="3">
    <source>
        <dbReference type="Proteomes" id="UP001596514"/>
    </source>
</evidence>
<proteinExistence type="predicted"/>
<reference evidence="3" key="1">
    <citation type="journal article" date="2019" name="Int. J. Syst. Evol. Microbiol.">
        <title>The Global Catalogue of Microorganisms (GCM) 10K type strain sequencing project: providing services to taxonomists for standard genome sequencing and annotation.</title>
        <authorList>
            <consortium name="The Broad Institute Genomics Platform"/>
            <consortium name="The Broad Institute Genome Sequencing Center for Infectious Disease"/>
            <person name="Wu L."/>
            <person name="Ma J."/>
        </authorList>
    </citation>
    <scope>NUCLEOTIDE SEQUENCE [LARGE SCALE GENOMIC DNA]</scope>
    <source>
        <strain evidence="3">JCM 10083</strain>
    </source>
</reference>
<evidence type="ECO:0000256" key="1">
    <source>
        <dbReference type="SAM" id="MobiDB-lite"/>
    </source>
</evidence>